<comment type="caution">
    <text evidence="1">The sequence shown here is derived from an EMBL/GenBank/DDBJ whole genome shotgun (WGS) entry which is preliminary data.</text>
</comment>
<organism evidence="1 2">
    <name type="scientific">Caerostris extrusa</name>
    <name type="common">Bark spider</name>
    <name type="synonym">Caerostris bankana</name>
    <dbReference type="NCBI Taxonomy" id="172846"/>
    <lineage>
        <taxon>Eukaryota</taxon>
        <taxon>Metazoa</taxon>
        <taxon>Ecdysozoa</taxon>
        <taxon>Arthropoda</taxon>
        <taxon>Chelicerata</taxon>
        <taxon>Arachnida</taxon>
        <taxon>Araneae</taxon>
        <taxon>Araneomorphae</taxon>
        <taxon>Entelegynae</taxon>
        <taxon>Araneoidea</taxon>
        <taxon>Araneidae</taxon>
        <taxon>Caerostris</taxon>
    </lineage>
</organism>
<dbReference type="EMBL" id="BPLR01007005">
    <property type="protein sequence ID" value="GIY13842.1"/>
    <property type="molecule type" value="Genomic_DNA"/>
</dbReference>
<keyword evidence="2" id="KW-1185">Reference proteome</keyword>
<protein>
    <submittedName>
        <fullName evidence="1">Uncharacterized protein</fullName>
    </submittedName>
</protein>
<evidence type="ECO:0000313" key="1">
    <source>
        <dbReference type="EMBL" id="GIY13842.1"/>
    </source>
</evidence>
<name>A0AAV4R0M8_CAEEX</name>
<dbReference type="AlphaFoldDB" id="A0AAV4R0M8"/>
<dbReference type="Proteomes" id="UP001054945">
    <property type="component" value="Unassembled WGS sequence"/>
</dbReference>
<evidence type="ECO:0000313" key="2">
    <source>
        <dbReference type="Proteomes" id="UP001054945"/>
    </source>
</evidence>
<gene>
    <name evidence="1" type="ORF">CEXT_696531</name>
</gene>
<feature type="non-terminal residue" evidence="1">
    <location>
        <position position="1"/>
    </location>
</feature>
<sequence>EKDHVQSLVFDAKATAVNNEECKQDKKDEE</sequence>
<proteinExistence type="predicted"/>
<accession>A0AAV4R0M8</accession>
<reference evidence="1 2" key="1">
    <citation type="submission" date="2021-06" db="EMBL/GenBank/DDBJ databases">
        <title>Caerostris extrusa draft genome.</title>
        <authorList>
            <person name="Kono N."/>
            <person name="Arakawa K."/>
        </authorList>
    </citation>
    <scope>NUCLEOTIDE SEQUENCE [LARGE SCALE GENOMIC DNA]</scope>
</reference>